<dbReference type="EMBL" id="CP026562">
    <property type="protein sequence ID" value="AVB18094.1"/>
    <property type="molecule type" value="Genomic_DNA"/>
</dbReference>
<evidence type="ECO:0000313" key="2">
    <source>
        <dbReference type="Proteomes" id="UP000236903"/>
    </source>
</evidence>
<gene>
    <name evidence="1" type="ORF">BKM03_01485</name>
</gene>
<proteinExistence type="predicted"/>
<protein>
    <submittedName>
        <fullName evidence="1">Uncharacterized protein</fullName>
    </submittedName>
</protein>
<dbReference type="Proteomes" id="UP000236903">
    <property type="component" value="Chromosome"/>
</dbReference>
<dbReference type="AlphaFoldDB" id="A0AAD0GN76"/>
<dbReference type="KEGG" id="pavl:BKM03_01485"/>
<evidence type="ECO:0000313" key="1">
    <source>
        <dbReference type="EMBL" id="AVB18094.1"/>
    </source>
</evidence>
<organism evidence="1 2">
    <name type="scientific">Pseudomonas avellanae</name>
    <dbReference type="NCBI Taxonomy" id="46257"/>
    <lineage>
        <taxon>Bacteria</taxon>
        <taxon>Pseudomonadati</taxon>
        <taxon>Pseudomonadota</taxon>
        <taxon>Gammaproteobacteria</taxon>
        <taxon>Pseudomonadales</taxon>
        <taxon>Pseudomonadaceae</taxon>
        <taxon>Pseudomonas</taxon>
    </lineage>
</organism>
<reference evidence="1 2" key="1">
    <citation type="submission" date="2018-02" db="EMBL/GenBank/DDBJ databases">
        <title>Comparative genomics of Pseudomonas syringae.</title>
        <authorList>
            <person name="Hulin M.T."/>
        </authorList>
    </citation>
    <scope>NUCLEOTIDE SEQUENCE [LARGE SCALE GENOMIC DNA]</scope>
    <source>
        <strain evidence="1 2">R2leaf</strain>
    </source>
</reference>
<name>A0AAD0GN76_9PSED</name>
<sequence length="139" mass="15340">MQDVEDCPVELVHGWFLSEIGAAICVVREDGSSNDIFSANVPALSRTSSLPRPAGRSPLCGIFRTDVSHALRAEAHAAGSSELMHAMSALRGNACLVMKLRIKRHPRIFNRINPTTSEYFFAFVANIRANIKKFSPRDQ</sequence>
<accession>A0AAD0GN76</accession>